<dbReference type="PANTHER" id="PTHR11264">
    <property type="entry name" value="URACIL-DNA GLYCOSYLASE"/>
    <property type="match status" value="1"/>
</dbReference>
<dbReference type="NCBIfam" id="NF003589">
    <property type="entry name" value="PRK05254.1-2"/>
    <property type="match status" value="1"/>
</dbReference>
<dbReference type="InterPro" id="IPR002043">
    <property type="entry name" value="UDG_fam1"/>
</dbReference>
<evidence type="ECO:0000256" key="10">
    <source>
        <dbReference type="ARBA" id="ARBA00052828"/>
    </source>
</evidence>
<feature type="active site" description="Proton acceptor" evidence="12 13">
    <location>
        <position position="139"/>
    </location>
</feature>
<evidence type="ECO:0000256" key="7">
    <source>
        <dbReference type="ARBA" id="ARBA00023204"/>
    </source>
</evidence>
<dbReference type="PANTHER" id="PTHR11264:SF0">
    <property type="entry name" value="URACIL-DNA GLYCOSYLASE"/>
    <property type="match status" value="1"/>
</dbReference>
<dbReference type="PROSITE" id="PS00130">
    <property type="entry name" value="U_DNA_GLYCOSYLASE"/>
    <property type="match status" value="1"/>
</dbReference>
<comment type="similarity">
    <text evidence="1 12 14">Belongs to the uracil-DNA glycosylase (UDG) superfamily. UNG family.</text>
</comment>
<dbReference type="InterPro" id="IPR036895">
    <property type="entry name" value="Uracil-DNA_glycosylase-like_sf"/>
</dbReference>
<dbReference type="GO" id="GO:0005654">
    <property type="term" value="C:nucleoplasm"/>
    <property type="evidence" value="ECO:0007669"/>
    <property type="project" value="UniProtKB-ARBA"/>
</dbReference>
<keyword evidence="8 12" id="KW-0539">Nucleus</keyword>
<dbReference type="Proteomes" id="UP000694700">
    <property type="component" value="Unplaced"/>
</dbReference>
<comment type="subunit">
    <text evidence="11">Interacts with RPA2 subunit of the RPA trimer; this interaction mediates UNG2 recruitment to RPA-coated single-stranded DNA at stalled replication forks. Interacts with PCNA; this interaction mediates UNG2 recruitment to S-phase replication foci. Interacts (via N-terminus) with FAM72A.</text>
</comment>
<evidence type="ECO:0000256" key="1">
    <source>
        <dbReference type="ARBA" id="ARBA00008184"/>
    </source>
</evidence>
<comment type="catalytic activity">
    <reaction evidence="10">
        <text>a 2'-deoxyuridine in single-stranded DNA + H2O = a 2'-deoxyribose 5'-monophosphate in single-stranded DNA + uracil</text>
        <dbReference type="Rhea" id="RHEA:81459"/>
        <dbReference type="Rhea" id="RHEA-COMP:12847"/>
        <dbReference type="Rhea" id="RHEA-COMP:19684"/>
        <dbReference type="ChEBI" id="CHEBI:15377"/>
        <dbReference type="ChEBI" id="CHEBI:17568"/>
        <dbReference type="ChEBI" id="CHEBI:133902"/>
        <dbReference type="ChEBI" id="CHEBI:139095"/>
    </reaction>
    <physiologicalReaction direction="left-to-right" evidence="10">
        <dbReference type="Rhea" id="RHEA:81460"/>
    </physiologicalReaction>
</comment>
<keyword evidence="4 12" id="KW-0378">Hydrolase</keyword>
<gene>
    <name evidence="12" type="primary">UNG</name>
    <name evidence="12" type="synonym">UNG1</name>
</gene>
<name>A0A8C1X9W2_CYPCA</name>
<evidence type="ECO:0000256" key="6">
    <source>
        <dbReference type="ARBA" id="ARBA00023128"/>
    </source>
</evidence>
<evidence type="ECO:0000256" key="12">
    <source>
        <dbReference type="HAMAP-Rule" id="MF_03166"/>
    </source>
</evidence>
<evidence type="ECO:0000313" key="17">
    <source>
        <dbReference type="Proteomes" id="UP000694700"/>
    </source>
</evidence>
<keyword evidence="5" id="KW-0007">Acetylation</keyword>
<protein>
    <recommendedName>
        <fullName evidence="12 14">Uracil-DNA glycosylase</fullName>
        <shortName evidence="12">UDG</shortName>
        <ecNumber evidence="12 14">3.2.2.27</ecNumber>
    </recommendedName>
</protein>
<comment type="function">
    <text evidence="12 14">Excises uracil residues from the DNA which can arise as a result of misincorporation of dUMP residues by DNA polymerase or due to deamination of cytosine.</text>
</comment>
<comment type="catalytic activity">
    <reaction evidence="9">
        <text>a 2'-deoxyuridine in double-stranded DNA + H2O = a 2'-deoxyribose 5'-monophosphate in double-stranded DNA + uracil</text>
        <dbReference type="Rhea" id="RHEA:81455"/>
        <dbReference type="Rhea" id="RHEA-COMP:14231"/>
        <dbReference type="Rhea" id="RHEA-COMP:17071"/>
        <dbReference type="ChEBI" id="CHEBI:15377"/>
        <dbReference type="ChEBI" id="CHEBI:17568"/>
        <dbReference type="ChEBI" id="CHEBI:133902"/>
        <dbReference type="ChEBI" id="CHEBI:139095"/>
    </reaction>
    <physiologicalReaction direction="left-to-right" evidence="9">
        <dbReference type="Rhea" id="RHEA:81456"/>
    </physiologicalReaction>
</comment>
<evidence type="ECO:0000256" key="4">
    <source>
        <dbReference type="ARBA" id="ARBA00022801"/>
    </source>
</evidence>
<keyword evidence="2" id="KW-0597">Phosphoprotein</keyword>
<dbReference type="CDD" id="cd10027">
    <property type="entry name" value="UDG-F1-like"/>
    <property type="match status" value="1"/>
</dbReference>
<dbReference type="HAMAP" id="MF_00148">
    <property type="entry name" value="UDG"/>
    <property type="match status" value="1"/>
</dbReference>
<dbReference type="EC" id="3.2.2.27" evidence="12 14"/>
<evidence type="ECO:0000259" key="15">
    <source>
        <dbReference type="SMART" id="SM00986"/>
    </source>
</evidence>
<comment type="catalytic activity">
    <reaction evidence="12 14">
        <text>Hydrolyzes single-stranded DNA or mismatched double-stranded DNA and polynucleotides, releasing free uracil.</text>
        <dbReference type="EC" id="3.2.2.27"/>
    </reaction>
</comment>
<evidence type="ECO:0000256" key="9">
    <source>
        <dbReference type="ARBA" id="ARBA00052069"/>
    </source>
</evidence>
<dbReference type="SUPFAM" id="SSF52141">
    <property type="entry name" value="Uracil-DNA glycosylase-like"/>
    <property type="match status" value="1"/>
</dbReference>
<evidence type="ECO:0000256" key="3">
    <source>
        <dbReference type="ARBA" id="ARBA00022763"/>
    </source>
</evidence>
<keyword evidence="3 12" id="KW-0227">DNA damage</keyword>
<reference evidence="16" key="1">
    <citation type="submission" date="2025-08" db="UniProtKB">
        <authorList>
            <consortium name="Ensembl"/>
        </authorList>
    </citation>
    <scope>IDENTIFICATION</scope>
</reference>
<dbReference type="InterPro" id="IPR018085">
    <property type="entry name" value="Ura-DNA_Glyclase_AS"/>
</dbReference>
<keyword evidence="7 12" id="KW-0234">DNA repair</keyword>
<dbReference type="SMART" id="SM00987">
    <property type="entry name" value="UreE_C"/>
    <property type="match status" value="1"/>
</dbReference>
<accession>A0A8C1X9W2</accession>
<sequence>MIGQKSITSFFSPISKKRNLDEILTCPGDARDHEKKLKLERNDVTSSLSLSPEQLERISKNKKAALERFAANQAEPNGIGESWKKALNAEFGKPYFKLLMSFVAEERQKHTIYPPENEVFTWTQTCDIKDVKVVILGQDPYHGPNQAHGLCFSVQRPVSPPPSLVNIFKELASDIEGFEHPGHGDLTGWAKQGVLLLNAVLTVRAHQANSHKDKGWETFTDAVIHWLSTNMQGLVFILWGSYAQKKGAAIDKKRHHVLQTVHPSPLSAHRGFFGCKHFSKTNELLKKSGKKPIDWKAL</sequence>
<dbReference type="GO" id="GO:0097510">
    <property type="term" value="P:base-excision repair, AP site formation via deaminated base removal"/>
    <property type="evidence" value="ECO:0007669"/>
    <property type="project" value="TreeGrafter"/>
</dbReference>
<dbReference type="GO" id="GO:0004844">
    <property type="term" value="F:uracil DNA N-glycosylase activity"/>
    <property type="evidence" value="ECO:0007669"/>
    <property type="project" value="UniProtKB-UniRule"/>
</dbReference>
<dbReference type="InterPro" id="IPR005122">
    <property type="entry name" value="Uracil-DNA_glycosylase-like"/>
</dbReference>
<evidence type="ECO:0000256" key="11">
    <source>
        <dbReference type="ARBA" id="ARBA00064140"/>
    </source>
</evidence>
<organism evidence="16 17">
    <name type="scientific">Cyprinus carpio</name>
    <name type="common">Common carp</name>
    <dbReference type="NCBI Taxonomy" id="7962"/>
    <lineage>
        <taxon>Eukaryota</taxon>
        <taxon>Metazoa</taxon>
        <taxon>Chordata</taxon>
        <taxon>Craniata</taxon>
        <taxon>Vertebrata</taxon>
        <taxon>Euteleostomi</taxon>
        <taxon>Actinopterygii</taxon>
        <taxon>Neopterygii</taxon>
        <taxon>Teleostei</taxon>
        <taxon>Ostariophysi</taxon>
        <taxon>Cypriniformes</taxon>
        <taxon>Cyprinidae</taxon>
        <taxon>Cyprininae</taxon>
        <taxon>Cyprinus</taxon>
    </lineage>
</organism>
<dbReference type="Pfam" id="PF03167">
    <property type="entry name" value="UDG"/>
    <property type="match status" value="1"/>
</dbReference>
<dbReference type="NCBIfam" id="NF003592">
    <property type="entry name" value="PRK05254.1-5"/>
    <property type="match status" value="1"/>
</dbReference>
<dbReference type="AlphaFoldDB" id="A0A8C1X9W2"/>
<feature type="domain" description="Uracil-DNA glycosylase-like" evidence="15">
    <location>
        <begin position="124"/>
        <end position="285"/>
    </location>
</feature>
<dbReference type="NCBIfam" id="TIGR00628">
    <property type="entry name" value="ung"/>
    <property type="match status" value="1"/>
</dbReference>
<keyword evidence="6 12" id="KW-0496">Mitochondrion</keyword>
<dbReference type="FunFam" id="3.40.470.10:FF:000004">
    <property type="entry name" value="Uracil-DNA glycosylase"/>
    <property type="match status" value="1"/>
</dbReference>
<evidence type="ECO:0000256" key="2">
    <source>
        <dbReference type="ARBA" id="ARBA00022553"/>
    </source>
</evidence>
<dbReference type="SMART" id="SM00986">
    <property type="entry name" value="UDG"/>
    <property type="match status" value="1"/>
</dbReference>
<dbReference type="NCBIfam" id="NF003591">
    <property type="entry name" value="PRK05254.1-4"/>
    <property type="match status" value="1"/>
</dbReference>
<dbReference type="Gene3D" id="3.40.470.10">
    <property type="entry name" value="Uracil-DNA glycosylase-like domain"/>
    <property type="match status" value="1"/>
</dbReference>
<dbReference type="GO" id="GO:0005739">
    <property type="term" value="C:mitochondrion"/>
    <property type="evidence" value="ECO:0007669"/>
    <property type="project" value="UniProtKB-SubCell"/>
</dbReference>
<comment type="subcellular location">
    <subcellularLocation>
        <location evidence="12">Mitochondrion</location>
    </subcellularLocation>
    <subcellularLocation>
        <location evidence="12">Nucleus</location>
    </subcellularLocation>
</comment>
<proteinExistence type="inferred from homology"/>
<evidence type="ECO:0000256" key="14">
    <source>
        <dbReference type="RuleBase" id="RU003780"/>
    </source>
</evidence>
<evidence type="ECO:0000256" key="13">
    <source>
        <dbReference type="PROSITE-ProRule" id="PRU10072"/>
    </source>
</evidence>
<dbReference type="NCBIfam" id="NF003588">
    <property type="entry name" value="PRK05254.1-1"/>
    <property type="match status" value="1"/>
</dbReference>
<evidence type="ECO:0000313" key="16">
    <source>
        <dbReference type="Ensembl" id="ENSCCRP00015078856.1"/>
    </source>
</evidence>
<dbReference type="Ensembl" id="ENSCCRT00015081439.1">
    <property type="protein sequence ID" value="ENSCCRP00015078856.1"/>
    <property type="gene ID" value="ENSCCRG00015031940.1"/>
</dbReference>
<evidence type="ECO:0000256" key="5">
    <source>
        <dbReference type="ARBA" id="ARBA00022990"/>
    </source>
</evidence>
<evidence type="ECO:0000256" key="8">
    <source>
        <dbReference type="ARBA" id="ARBA00023242"/>
    </source>
</evidence>